<dbReference type="SUPFAM" id="SSF52833">
    <property type="entry name" value="Thioredoxin-like"/>
    <property type="match status" value="1"/>
</dbReference>
<proteinExistence type="predicted"/>
<dbReference type="PANTHER" id="PTHR10984">
    <property type="entry name" value="ENDOPLASMIC RETICULUM-GOLGI INTERMEDIATE COMPARTMENT PROTEIN"/>
    <property type="match status" value="1"/>
</dbReference>
<dbReference type="GO" id="GO:0016020">
    <property type="term" value="C:membrane"/>
    <property type="evidence" value="ECO:0007669"/>
    <property type="project" value="UniProtKB-SubCell"/>
</dbReference>
<evidence type="ECO:0000256" key="5">
    <source>
        <dbReference type="SAM" id="Phobius"/>
    </source>
</evidence>
<dbReference type="PANTHER" id="PTHR10984:SF37">
    <property type="entry name" value="PROTEIN DISULFIDE-ISOMERASE 5-3"/>
    <property type="match status" value="1"/>
</dbReference>
<gene>
    <name evidence="7" type="ORF">HPHI1048_LOCUS23395</name>
</gene>
<evidence type="ECO:0000256" key="1">
    <source>
        <dbReference type="ARBA" id="ARBA00004370"/>
    </source>
</evidence>
<sequence length="475" mass="53226">MPTLAQMALSWRKIKHDLNAELTEGTITGSIISIVTGVLMVYLIIAQIFAWRALNSETSVVLDHYSHMKTGKDNLLQINFNFTFNHLSCEYASVDAANFMGTHDAGISSRVTKVHLDKNGRQLGMHKERKDMKHTVDETPHEGESKLVTITAGDFDKNRFEHEIMVVNFYTPWCHWCQKLEPVWEKSAQKFAQAHPDDSRLVLAKVDCTSDKAESLCTKYHIDAFPSIMVFRKDDPLDKDHEKYHGERSIDAIVSWAEHLMKQVNLQAPKSRVVDKEQDGEKESHNGVGCMVAGMLQVQRAPGSIILQAVSAGHEFNWATMDVSHTVNHLSFGPFLSETAWVVMPPDIAQAVGSLDDKKFVSEERTPTVWEHYVKVVKNVVELPRSWGIAPVEAHGYVVHTNKVQRYAEVPTARINYDILPIIVHVKTSRESNYHFLTKLCAIVGGVFTVSGIFAAMVEGGIASLTHKESIGKLG</sequence>
<dbReference type="GO" id="GO:0005783">
    <property type="term" value="C:endoplasmic reticulum"/>
    <property type="evidence" value="ECO:0007669"/>
    <property type="project" value="TreeGrafter"/>
</dbReference>
<protein>
    <recommendedName>
        <fullName evidence="6">Thioredoxin domain-containing protein</fullName>
    </recommendedName>
</protein>
<feature type="transmembrane region" description="Helical" evidence="5">
    <location>
        <begin position="27"/>
        <end position="50"/>
    </location>
</feature>
<dbReference type="EMBL" id="HBEO01034545">
    <property type="protein sequence ID" value="CAD8507934.1"/>
    <property type="molecule type" value="Transcribed_RNA"/>
</dbReference>
<organism evidence="7">
    <name type="scientific">Hanusia phi</name>
    <dbReference type="NCBI Taxonomy" id="3032"/>
    <lineage>
        <taxon>Eukaryota</taxon>
        <taxon>Cryptophyceae</taxon>
        <taxon>Pyrenomonadales</taxon>
        <taxon>Geminigeraceae</taxon>
        <taxon>Hanusia</taxon>
    </lineage>
</organism>
<dbReference type="InterPro" id="IPR039542">
    <property type="entry name" value="Erv_N"/>
</dbReference>
<accession>A0A7S0I1H7</accession>
<dbReference type="Pfam" id="PF07970">
    <property type="entry name" value="COPIIcoated_ERV"/>
    <property type="match status" value="1"/>
</dbReference>
<name>A0A7S0I1H7_9CRYP</name>
<dbReference type="Pfam" id="PF13850">
    <property type="entry name" value="ERGIC_N"/>
    <property type="match status" value="1"/>
</dbReference>
<dbReference type="Pfam" id="PF00085">
    <property type="entry name" value="Thioredoxin"/>
    <property type="match status" value="1"/>
</dbReference>
<dbReference type="InterPro" id="IPR012936">
    <property type="entry name" value="Erv_C"/>
</dbReference>
<dbReference type="GO" id="GO:0030134">
    <property type="term" value="C:COPII-coated ER to Golgi transport vesicle"/>
    <property type="evidence" value="ECO:0007669"/>
    <property type="project" value="TreeGrafter"/>
</dbReference>
<keyword evidence="3 5" id="KW-1133">Transmembrane helix</keyword>
<dbReference type="InterPro" id="IPR045888">
    <property type="entry name" value="Erv"/>
</dbReference>
<evidence type="ECO:0000256" key="2">
    <source>
        <dbReference type="ARBA" id="ARBA00022692"/>
    </source>
</evidence>
<dbReference type="InterPro" id="IPR013766">
    <property type="entry name" value="Thioredoxin_domain"/>
</dbReference>
<feature type="domain" description="Thioredoxin" evidence="6">
    <location>
        <begin position="127"/>
        <end position="262"/>
    </location>
</feature>
<evidence type="ECO:0000313" key="7">
    <source>
        <dbReference type="EMBL" id="CAD8507934.1"/>
    </source>
</evidence>
<comment type="subcellular location">
    <subcellularLocation>
        <location evidence="1">Membrane</location>
    </subcellularLocation>
</comment>
<dbReference type="PROSITE" id="PS51352">
    <property type="entry name" value="THIOREDOXIN_2"/>
    <property type="match status" value="1"/>
</dbReference>
<dbReference type="Gene3D" id="3.40.30.10">
    <property type="entry name" value="Glutaredoxin"/>
    <property type="match status" value="1"/>
</dbReference>
<reference evidence="7" key="1">
    <citation type="submission" date="2021-01" db="EMBL/GenBank/DDBJ databases">
        <authorList>
            <person name="Corre E."/>
            <person name="Pelletier E."/>
            <person name="Niang G."/>
            <person name="Scheremetjew M."/>
            <person name="Finn R."/>
            <person name="Kale V."/>
            <person name="Holt S."/>
            <person name="Cochrane G."/>
            <person name="Meng A."/>
            <person name="Brown T."/>
            <person name="Cohen L."/>
        </authorList>
    </citation>
    <scope>NUCLEOTIDE SEQUENCE</scope>
    <source>
        <strain evidence="7">CCMP325</strain>
    </source>
</reference>
<dbReference type="AlphaFoldDB" id="A0A7S0I1H7"/>
<dbReference type="CDD" id="cd02961">
    <property type="entry name" value="PDI_a_family"/>
    <property type="match status" value="1"/>
</dbReference>
<keyword evidence="2 5" id="KW-0812">Transmembrane</keyword>
<evidence type="ECO:0000256" key="4">
    <source>
        <dbReference type="ARBA" id="ARBA00023136"/>
    </source>
</evidence>
<dbReference type="InterPro" id="IPR036249">
    <property type="entry name" value="Thioredoxin-like_sf"/>
</dbReference>
<keyword evidence="4 5" id="KW-0472">Membrane</keyword>
<evidence type="ECO:0000259" key="6">
    <source>
        <dbReference type="PROSITE" id="PS51352"/>
    </source>
</evidence>
<evidence type="ECO:0000256" key="3">
    <source>
        <dbReference type="ARBA" id="ARBA00022989"/>
    </source>
</evidence>
<feature type="transmembrane region" description="Helical" evidence="5">
    <location>
        <begin position="436"/>
        <end position="458"/>
    </location>
</feature>